<proteinExistence type="predicted"/>
<keyword evidence="2" id="KW-1185">Reference proteome</keyword>
<reference evidence="1 2" key="1">
    <citation type="submission" date="2024-02" db="EMBL/GenBank/DDBJ databases">
        <authorList>
            <person name="Vignale AGUSTIN F."/>
            <person name="Sosa J E."/>
            <person name="Modenutti C."/>
        </authorList>
    </citation>
    <scope>NUCLEOTIDE SEQUENCE [LARGE SCALE GENOMIC DNA]</scope>
</reference>
<name>A0ABC8UQ64_9AQUA</name>
<sequence length="137" mass="15582">MFLFLNLLLDLQQDLKNILRKIEVQLLEKGERRRGQLFYLNNLGRSPKLSPPLAVVRCRRDHLSCRLRLGFAQSSNCLSCRLCPSVAQSSVAGERKNYLPVVVLPPCLYVVQSSVSFFAASLSLEREEAATFCFYEI</sequence>
<dbReference type="AlphaFoldDB" id="A0ABC8UQ64"/>
<organism evidence="1 2">
    <name type="scientific">Ilex paraguariensis</name>
    <name type="common">yerba mate</name>
    <dbReference type="NCBI Taxonomy" id="185542"/>
    <lineage>
        <taxon>Eukaryota</taxon>
        <taxon>Viridiplantae</taxon>
        <taxon>Streptophyta</taxon>
        <taxon>Embryophyta</taxon>
        <taxon>Tracheophyta</taxon>
        <taxon>Spermatophyta</taxon>
        <taxon>Magnoliopsida</taxon>
        <taxon>eudicotyledons</taxon>
        <taxon>Gunneridae</taxon>
        <taxon>Pentapetalae</taxon>
        <taxon>asterids</taxon>
        <taxon>campanulids</taxon>
        <taxon>Aquifoliales</taxon>
        <taxon>Aquifoliaceae</taxon>
        <taxon>Ilex</taxon>
    </lineage>
</organism>
<dbReference type="EMBL" id="CAUOFW020008514">
    <property type="protein sequence ID" value="CAK9183117.1"/>
    <property type="molecule type" value="Genomic_DNA"/>
</dbReference>
<comment type="caution">
    <text evidence="1">The sequence shown here is derived from an EMBL/GenBank/DDBJ whole genome shotgun (WGS) entry which is preliminary data.</text>
</comment>
<protein>
    <submittedName>
        <fullName evidence="1">Uncharacterized protein</fullName>
    </submittedName>
</protein>
<evidence type="ECO:0000313" key="1">
    <source>
        <dbReference type="EMBL" id="CAK9183117.1"/>
    </source>
</evidence>
<evidence type="ECO:0000313" key="2">
    <source>
        <dbReference type="Proteomes" id="UP001642360"/>
    </source>
</evidence>
<accession>A0ABC8UQ64</accession>
<gene>
    <name evidence="1" type="ORF">ILEXP_LOCUS53357</name>
</gene>
<dbReference type="Proteomes" id="UP001642360">
    <property type="component" value="Unassembled WGS sequence"/>
</dbReference>